<sequence length="41" mass="4514">MSGEKRRIVPKQTRPYGLRQKIGHALLLSLAMEQPLPAASA</sequence>
<dbReference type="Proteomes" id="UP001305928">
    <property type="component" value="Chromosome"/>
</dbReference>
<name>A0ABZ0PZW8_9PSED</name>
<protein>
    <submittedName>
        <fullName evidence="1">Uncharacterized protein</fullName>
    </submittedName>
</protein>
<dbReference type="RefSeq" id="WP_318645930.1">
    <property type="nucleotide sequence ID" value="NZ_CP137892.1"/>
</dbReference>
<evidence type="ECO:0000313" key="1">
    <source>
        <dbReference type="EMBL" id="WPC06752.1"/>
    </source>
</evidence>
<proteinExistence type="predicted"/>
<keyword evidence="2" id="KW-1185">Reference proteome</keyword>
<reference evidence="1 2" key="1">
    <citation type="submission" date="2023-11" db="EMBL/GenBank/DDBJ databases">
        <title>Complete genome of Pseudomonas benzenivorans BA3361.</title>
        <authorList>
            <person name="Shin S.Y."/>
            <person name="Song J."/>
            <person name="Kang H."/>
        </authorList>
    </citation>
    <scope>NUCLEOTIDE SEQUENCE [LARGE SCALE GENOMIC DNA]</scope>
    <source>
        <strain evidence="1 2">HNIBRBA3361</strain>
    </source>
</reference>
<dbReference type="EMBL" id="CP137892">
    <property type="protein sequence ID" value="WPC06752.1"/>
    <property type="molecule type" value="Genomic_DNA"/>
</dbReference>
<gene>
    <name evidence="1" type="ORF">SBP02_08405</name>
</gene>
<organism evidence="1 2">
    <name type="scientific">Pseudomonas benzenivorans</name>
    <dbReference type="NCBI Taxonomy" id="556533"/>
    <lineage>
        <taxon>Bacteria</taxon>
        <taxon>Pseudomonadati</taxon>
        <taxon>Pseudomonadota</taxon>
        <taxon>Gammaproteobacteria</taxon>
        <taxon>Pseudomonadales</taxon>
        <taxon>Pseudomonadaceae</taxon>
        <taxon>Pseudomonas</taxon>
    </lineage>
</organism>
<accession>A0ABZ0PZW8</accession>
<evidence type="ECO:0000313" key="2">
    <source>
        <dbReference type="Proteomes" id="UP001305928"/>
    </source>
</evidence>